<accession>A0ACC3NM38</accession>
<organism evidence="1 2">
    <name type="scientific">Vermiconidia calcicola</name>
    <dbReference type="NCBI Taxonomy" id="1690605"/>
    <lineage>
        <taxon>Eukaryota</taxon>
        <taxon>Fungi</taxon>
        <taxon>Dikarya</taxon>
        <taxon>Ascomycota</taxon>
        <taxon>Pezizomycotina</taxon>
        <taxon>Dothideomycetes</taxon>
        <taxon>Dothideomycetidae</taxon>
        <taxon>Mycosphaerellales</taxon>
        <taxon>Extremaceae</taxon>
        <taxon>Vermiconidia</taxon>
    </lineage>
</organism>
<protein>
    <submittedName>
        <fullName evidence="1">Uncharacterized protein</fullName>
    </submittedName>
</protein>
<evidence type="ECO:0000313" key="2">
    <source>
        <dbReference type="Proteomes" id="UP001281147"/>
    </source>
</evidence>
<proteinExistence type="predicted"/>
<reference evidence="1" key="1">
    <citation type="submission" date="2023-07" db="EMBL/GenBank/DDBJ databases">
        <title>Black Yeasts Isolated from many extreme environments.</title>
        <authorList>
            <person name="Coleine C."/>
            <person name="Stajich J.E."/>
            <person name="Selbmann L."/>
        </authorList>
    </citation>
    <scope>NUCLEOTIDE SEQUENCE</scope>
    <source>
        <strain evidence="1">CCFEE 5714</strain>
    </source>
</reference>
<evidence type="ECO:0000313" key="1">
    <source>
        <dbReference type="EMBL" id="KAK3718585.1"/>
    </source>
</evidence>
<gene>
    <name evidence="1" type="ORF">LTR37_005089</name>
</gene>
<sequence>MAAAIATPKPSNVSPDGLLTGGGQAVANGNPQSNGSFSHGRNHYLTPLWLSLFLNRKINPHGFSTQPVGTGQMSSTYRVSFHEVGKENTPETVVVKFASNDKETFDLGIRFQHYLREAVFYRRFGDLLTAGLNRCFGAVVDKDGYFTMVLEDAGASGGYTTGQLEGADYEHAALALKSLARLQAPVLGDSKLDDDGWLNEAGALDQELFNRCLPIFLERHPPAEEHRKLLYWMSENLDAWYATRIPPFAISHGDFRLDNIIFLEKDHKRAVAVDWGGSNWCSPLRDASYFLGNGLKIEDRRKWEKQLLREYLDELNRLSKVKITWEQAWEEYCRQAIYGLAQHTEGPLRRSNSIPAAGILPDTERGKVMFRTLVSRQAQHAIDLSAMDLVKPAQISYSPNIAEEAEHIPPADLTLWNESWYFDAVTPDGSLGMYARLGRLPNQNRCNFVGGIFRRHEAPIMYIDMDAPLPPSDPLIQRFSTDRFSVECRCLDPLSTFTVKVRGTATAFTDSSAPLRGEDGRDVAGVVVDLVFQTRQQPYKKRAQTRYEIPCTVDGTVQIGDEQLELRAAPGERNHSWGVRNWWEKDWVWSGLHFEDGVDIFTIALGKGAASSGGAGFVQKEGKLTEISHVVNDFEWEVDGLPGKLQLRIAPGDLVILCEPIAAAGLRLLDPEGREAHLPRVMCSAVKSDGVRGVGWLDFNYVVRRDPTAKHTATA</sequence>
<name>A0ACC3NM38_9PEZI</name>
<dbReference type="Proteomes" id="UP001281147">
    <property type="component" value="Unassembled WGS sequence"/>
</dbReference>
<comment type="caution">
    <text evidence="1">The sequence shown here is derived from an EMBL/GenBank/DDBJ whole genome shotgun (WGS) entry which is preliminary data.</text>
</comment>
<keyword evidence="2" id="KW-1185">Reference proteome</keyword>
<dbReference type="EMBL" id="JAUTXU010000031">
    <property type="protein sequence ID" value="KAK3718585.1"/>
    <property type="molecule type" value="Genomic_DNA"/>
</dbReference>